<protein>
    <recommendedName>
        <fullName evidence="3">ATP-grasp domain-containing protein</fullName>
    </recommendedName>
</protein>
<dbReference type="Proteomes" id="UP001333710">
    <property type="component" value="Chromosome"/>
</dbReference>
<sequence>MQLFCAPTYPDKEPYGLAVILHYLDYSVTLTPDNPFDAAVLWEDKTFLEVPEVLQEIALSKPVINIGCTDISKQHVENTIYRLFGQTTFVDPTTYRGKCIFKPDGNAVRHGFVVDCPVEKIQQDWVYQRIIETRENGLQIEYRIPVILGEIPLVYVSQRDYPTSDIRQCKRHKLTPMPATEVLSPQEIQNMLCFSREIGMDMGELDVMRCKHDGQLYIIDANKTAAGYGLENRACWSPGDRKKVIAILAQVFEKNLKQRIREYERCLNQKAG</sequence>
<dbReference type="KEGG" id="pmaw:MACH26_09170"/>
<reference evidence="1" key="1">
    <citation type="submission" date="2023-01" db="EMBL/GenBank/DDBJ databases">
        <title>Complete genome sequence of Planctobacterium marinum strain Dej080120_11.</title>
        <authorList>
            <person name="Ueki S."/>
            <person name="Maruyama F."/>
        </authorList>
    </citation>
    <scope>NUCLEOTIDE SEQUENCE</scope>
    <source>
        <strain evidence="1">Dej080120_11</strain>
    </source>
</reference>
<proteinExistence type="predicted"/>
<gene>
    <name evidence="1" type="ORF">MACH26_09170</name>
</gene>
<dbReference type="AlphaFoldDB" id="A0AA48HIN9"/>
<evidence type="ECO:0000313" key="2">
    <source>
        <dbReference type="Proteomes" id="UP001333710"/>
    </source>
</evidence>
<keyword evidence="2" id="KW-1185">Reference proteome</keyword>
<evidence type="ECO:0000313" key="1">
    <source>
        <dbReference type="EMBL" id="BDX05396.1"/>
    </source>
</evidence>
<evidence type="ECO:0008006" key="3">
    <source>
        <dbReference type="Google" id="ProtNLM"/>
    </source>
</evidence>
<dbReference type="RefSeq" id="WP_338291366.1">
    <property type="nucleotide sequence ID" value="NZ_AP027272.1"/>
</dbReference>
<dbReference type="EMBL" id="AP027272">
    <property type="protein sequence ID" value="BDX05396.1"/>
    <property type="molecule type" value="Genomic_DNA"/>
</dbReference>
<accession>A0AA48HIN9</accession>
<name>A0AA48HIN9_9ALTE</name>
<organism evidence="1 2">
    <name type="scientific">Planctobacterium marinum</name>
    <dbReference type="NCBI Taxonomy" id="1631968"/>
    <lineage>
        <taxon>Bacteria</taxon>
        <taxon>Pseudomonadati</taxon>
        <taxon>Pseudomonadota</taxon>
        <taxon>Gammaproteobacteria</taxon>
        <taxon>Alteromonadales</taxon>
        <taxon>Alteromonadaceae</taxon>
        <taxon>Planctobacterium</taxon>
    </lineage>
</organism>